<comment type="caution">
    <text evidence="2">The sequence shown here is derived from an EMBL/GenBank/DDBJ whole genome shotgun (WGS) entry which is preliminary data.</text>
</comment>
<dbReference type="SUPFAM" id="SSF53098">
    <property type="entry name" value="Ribonuclease H-like"/>
    <property type="match status" value="1"/>
</dbReference>
<protein>
    <submittedName>
        <fullName evidence="2">3'-5' exonuclease</fullName>
    </submittedName>
</protein>
<dbReference type="InterPro" id="IPR013520">
    <property type="entry name" value="Ribonucl_H"/>
</dbReference>
<dbReference type="SMART" id="SM00479">
    <property type="entry name" value="EXOIII"/>
    <property type="match status" value="1"/>
</dbReference>
<evidence type="ECO:0000313" key="3">
    <source>
        <dbReference type="Proteomes" id="UP000618445"/>
    </source>
</evidence>
<dbReference type="Proteomes" id="UP000618445">
    <property type="component" value="Unassembled WGS sequence"/>
</dbReference>
<gene>
    <name evidence="2" type="ORF">H6G05_14725</name>
</gene>
<dbReference type="InterPro" id="IPR012337">
    <property type="entry name" value="RNaseH-like_sf"/>
</dbReference>
<dbReference type="GO" id="GO:0004527">
    <property type="term" value="F:exonuclease activity"/>
    <property type="evidence" value="ECO:0007669"/>
    <property type="project" value="UniProtKB-KW"/>
</dbReference>
<keyword evidence="2" id="KW-0269">Exonuclease</keyword>
<evidence type="ECO:0000313" key="2">
    <source>
        <dbReference type="EMBL" id="MBD2318095.1"/>
    </source>
</evidence>
<dbReference type="CDD" id="cd06127">
    <property type="entry name" value="DEDDh"/>
    <property type="match status" value="1"/>
</dbReference>
<keyword evidence="2" id="KW-0378">Hydrolase</keyword>
<dbReference type="PANTHER" id="PTHR30231:SF37">
    <property type="entry name" value="EXODEOXYRIBONUCLEASE 10"/>
    <property type="match status" value="1"/>
</dbReference>
<feature type="domain" description="Exonuclease" evidence="1">
    <location>
        <begin position="2"/>
        <end position="168"/>
    </location>
</feature>
<dbReference type="EMBL" id="JACJQY010000023">
    <property type="protein sequence ID" value="MBD2318095.1"/>
    <property type="molecule type" value="Genomic_DNA"/>
</dbReference>
<evidence type="ECO:0000259" key="1">
    <source>
        <dbReference type="SMART" id="SM00479"/>
    </source>
</evidence>
<name>A0ABR8CDT6_9CYAN</name>
<dbReference type="RefSeq" id="WP_190578891.1">
    <property type="nucleotide sequence ID" value="NZ_CAWPQU010000016.1"/>
</dbReference>
<dbReference type="Gene3D" id="3.30.420.10">
    <property type="entry name" value="Ribonuclease H-like superfamily/Ribonuclease H"/>
    <property type="match status" value="1"/>
</dbReference>
<keyword evidence="2" id="KW-0540">Nuclease</keyword>
<organism evidence="2 3">
    <name type="scientific">Phormidium tenue FACHB-1050</name>
    <dbReference type="NCBI Taxonomy" id="2692857"/>
    <lineage>
        <taxon>Bacteria</taxon>
        <taxon>Bacillati</taxon>
        <taxon>Cyanobacteriota</taxon>
        <taxon>Cyanophyceae</taxon>
        <taxon>Oscillatoriophycideae</taxon>
        <taxon>Oscillatoriales</taxon>
        <taxon>Oscillatoriaceae</taxon>
        <taxon>Phormidium</taxon>
    </lineage>
</organism>
<dbReference type="InterPro" id="IPR036397">
    <property type="entry name" value="RNaseH_sf"/>
</dbReference>
<accession>A0ABR8CDT6</accession>
<keyword evidence="3" id="KW-1185">Reference proteome</keyword>
<reference evidence="2 3" key="1">
    <citation type="journal article" date="2020" name="ISME J.">
        <title>Comparative genomics reveals insights into cyanobacterial evolution and habitat adaptation.</title>
        <authorList>
            <person name="Chen M.Y."/>
            <person name="Teng W.K."/>
            <person name="Zhao L."/>
            <person name="Hu C.X."/>
            <person name="Zhou Y.K."/>
            <person name="Han B.P."/>
            <person name="Song L.R."/>
            <person name="Shu W.S."/>
        </authorList>
    </citation>
    <scope>NUCLEOTIDE SEQUENCE [LARGE SCALE GENOMIC DNA]</scope>
    <source>
        <strain evidence="2 3">FACHB-1050</strain>
    </source>
</reference>
<proteinExistence type="predicted"/>
<sequence length="236" mass="26732">MNILILDTETTGLNPKNDHLLEIAAILWSVEYRFILMQVSTLICYEQSINNPAYPINGIPPEVLNLNFNYKQGLTTINQMALSATYICAHNAKFDKSFCKNVVGLDLPMENWIDTQDIIYPKSQYCKSTSLNSLAIAHGIPIVDSHRALDDCKVLTKLLSLVPDLEEQLSKANRPKVLVRSLEERPGTLSRQYGFRWNSVIPSAWSKYMPEEDIKLLPFKAVKISSESLTSDEIRI</sequence>
<dbReference type="Pfam" id="PF00929">
    <property type="entry name" value="RNase_T"/>
    <property type="match status" value="1"/>
</dbReference>
<dbReference type="PANTHER" id="PTHR30231">
    <property type="entry name" value="DNA POLYMERASE III SUBUNIT EPSILON"/>
    <property type="match status" value="1"/>
</dbReference>